<dbReference type="Pfam" id="PF13585">
    <property type="entry name" value="CHU_C"/>
    <property type="match status" value="1"/>
</dbReference>
<feature type="domain" description="PKD" evidence="2">
    <location>
        <begin position="958"/>
        <end position="1030"/>
    </location>
</feature>
<dbReference type="Proteomes" id="UP000295334">
    <property type="component" value="Unassembled WGS sequence"/>
</dbReference>
<comment type="caution">
    <text evidence="3">The sequence shown here is derived from an EMBL/GenBank/DDBJ whole genome shotgun (WGS) entry which is preliminary data.</text>
</comment>
<evidence type="ECO:0000313" key="4">
    <source>
        <dbReference type="Proteomes" id="UP000295334"/>
    </source>
</evidence>
<dbReference type="PROSITE" id="PS50093">
    <property type="entry name" value="PKD"/>
    <property type="match status" value="7"/>
</dbReference>
<dbReference type="InterPro" id="IPR035986">
    <property type="entry name" value="PKD_dom_sf"/>
</dbReference>
<dbReference type="InterPro" id="IPR000601">
    <property type="entry name" value="PKD_dom"/>
</dbReference>
<dbReference type="InterPro" id="IPR035234">
    <property type="entry name" value="IgGFc-bd_N"/>
</dbReference>
<dbReference type="NCBIfam" id="TIGR04131">
    <property type="entry name" value="Bac_Flav_CTERM"/>
    <property type="match status" value="1"/>
</dbReference>
<dbReference type="SUPFAM" id="SSF49299">
    <property type="entry name" value="PKD domain"/>
    <property type="match status" value="10"/>
</dbReference>
<feature type="domain" description="PKD" evidence="2">
    <location>
        <begin position="1994"/>
        <end position="2051"/>
    </location>
</feature>
<evidence type="ECO:0000259" key="2">
    <source>
        <dbReference type="PROSITE" id="PS50093"/>
    </source>
</evidence>
<evidence type="ECO:0000256" key="1">
    <source>
        <dbReference type="SAM" id="SignalP"/>
    </source>
</evidence>
<sequence length="2219" mass="232834">MKLWFRLVMSIVLLGCLRSSAQNITNKGTDFWVGYGHHQFMEQGQDNSQEMVLYFAAEQAATVTVTIQGTTWTRTYSVPANSTIASTTIPKSGTFDARLISLPCTFVPPGTACGGEGKFSNKGIHITSDVPIVAYAHIYGSASSGATMLTPTDSWGYMYYSVNSEQSYAANCFSWLYVIAKENNTVVEITPTVVTRSQKPASVPFTVTLNKGEIYQVMAGPEAASAKNQMTGTRVKSIANSSGQCYPIAVFSGSSRTANIVSSCSGGGGDNDNQQLFPTTAWGKRYILAPLSQSGSASSKQTNSYKIVVTDPTTVVRRNGTPLTGLILNRYYQYTDTDQIPDYIESDKPVMIAQFMTGGSCVGSLGDPEMIILSPIEQGIKKINFYRNTKESISVNYLTLVIPTAGLTSLRIDNGAPDFTYPVTTAPGYSVAIKRWTASQSQSFAFSDSAFTAVTYGLGSVESYGYNAGTNLNNLNAISSIKNTLDTSNAQRNQFTCTNTPVELSALIAYQPLSLSWNLSALPSSVITPNTDVVQAPAVSTGTVVVDGITYYRYKLPGSYKFKQDGTFTIPIVTTSPTIDNCSASETLRIFVEVRKAPEVNFKWNSMTCTLDSLHLRSDTLKAPFQENRYFWNFLSGTDTIFRSDIDTLLSPGCYPIKLSAVSTEGCLGDTTKTVCVTGGPQTNIIANDSTICVGDSISFTSGSGGPGTWYWQFGSGSIQTYSNNNPRVVRFDTAGVYTIKHLFNAGGACQTDTARLQITVFAKPKPSFTVPDSCLAQGAPIAFTNTTSVADTQTVRTWAWNFADPSGGTITSAAQHPTYAYSNGGTYNVVLGATTFNGCFKDTTIAIQVKLKPVISFPAPAPVCQNAPTPVSVATATVTNGVTGTGVYSGPGVTSAGMLNPSVAGAGQHTIWYVFTTAAGCKDSASTQVTIAAKPQANFTWPGGSCRDTGLITFSNLSTVSGGGTMTYAWDFNDANATPPSNPNTSNVAEPTHDFRPGTYNVKLTTTAASGCIGDTTILVTIYVKPKAVFGPVTPVCENVTTPVSVANGSVTNGVNGTGRYGGAFTDAAGNFNAAQAGPGNHTVWFVFTSALGNCTDSVTQVVTVKPRPHPNFTVPGMGCMEDSNVLFTNTSSIIGNIPMTYSWNFGDVNATAANPNTSTAVNPTHIFRTATYTVQLSAAASNGCQGDTSITLSFTLKPLLTYGTLNAVCVNQSAPVSVALGQNTNNVPGTGVYRGPGTDAAGNFNPAAAGPGQHTIWYVYSTAGTCKDSVSQTILVYDRPHPNFTFPAGCLPVDGHIQFTNATTIGDGQSMTYGWDFNDPNAGAGNPNTSTAINPTHNYRNTGAYNIKLTATSANGCVADTTINTTLSVLPQLSYASLPAVCENAAPVSVAAASVLNNVTGNGTYGGGVAGLDAAGMFNPALAGPGTHTIKYYFTSTGNCVDSISQTIVVHPKPRPNFTFPNGTCMPDGSVTFTNTSTIFGGTAMTYAWDFGHPASGSANTSNQQNPTHVFDDATFAIKLTATSVDGCTADTTINATFSVKPALNYPALAAVCENVAGMVPVNTATVTNNLSGNGVYSGTATDAAGNFNPAVAGPGQHIITYTFTTASGCSTSVQSPIVVKPRPHPNFTFPAGGCLDTGRVQLTNVTPALGSNTFTWSWDFNDVGSDASNPNTSTLQDPVHTFGNGTFNIKLTANASNNCSADTTIAVTFSLKPKLAFATPAAVCASVPGTVSVAGASVTNGVGGQGVYSGTGVDALGNFNPSVAGAGTHNITYTFTSTAGCVKDTTVQIVVHPKPNALFSVTPDICIDKLATVTDASVVASGSITTWIWDLANGQTPTNTNGAPFTTGYSSAGVDTIKLTVVSDKGCYSDPYKKNLTVHPLPVVNFNAPASVCLPGGPAAFTSTSTVGDNSTLTYQWNFGDSSPLASGGSVTHVYADSNAYNVTLTATSAYGCVKDTMKVLSAFFNKPTANFSVNKAELCQGEVNEFTDLSTASGSTIVRRLWTFGNGDTDTTATPDIVYAKPGTYMVKLQVTNGVGCTADTTRQVVVHLQPKIDAGPSFVVPVGTAVRFNPTVNSSNLQFTWTPGQGLSNANMLRPTITANGNGIYYLTATGDGGCTATDSLTVLILHPVKIPNAFSPNGDGIHDTWAIDNLKDYPGATVEVFNRYGQKVFHSNGYSTPWDGRFNGSVLPFATYYYVITLKNGFAPITGSITIIR</sequence>
<proteinExistence type="predicted"/>
<feature type="domain" description="PKD" evidence="2">
    <location>
        <begin position="1824"/>
        <end position="1869"/>
    </location>
</feature>
<dbReference type="Gene3D" id="2.60.40.10">
    <property type="entry name" value="Immunoglobulins"/>
    <property type="match status" value="10"/>
</dbReference>
<organism evidence="3 4">
    <name type="scientific">Flaviaesturariibacter flavus</name>
    <dbReference type="NCBI Taxonomy" id="2502780"/>
    <lineage>
        <taxon>Bacteria</taxon>
        <taxon>Pseudomonadati</taxon>
        <taxon>Bacteroidota</taxon>
        <taxon>Chitinophagia</taxon>
        <taxon>Chitinophagales</taxon>
        <taxon>Chitinophagaceae</taxon>
        <taxon>Flaviaestuariibacter</taxon>
    </lineage>
</organism>
<keyword evidence="4" id="KW-1185">Reference proteome</keyword>
<dbReference type="SMART" id="SM00089">
    <property type="entry name" value="PKD"/>
    <property type="match status" value="10"/>
</dbReference>
<dbReference type="EMBL" id="SJZI01000008">
    <property type="protein sequence ID" value="TCJ17727.1"/>
    <property type="molecule type" value="Genomic_DNA"/>
</dbReference>
<dbReference type="RefSeq" id="WP_131447823.1">
    <property type="nucleotide sequence ID" value="NZ_SJZI01000008.1"/>
</dbReference>
<feature type="domain" description="PKD" evidence="2">
    <location>
        <begin position="1906"/>
        <end position="1955"/>
    </location>
</feature>
<dbReference type="Pfam" id="PF18911">
    <property type="entry name" value="PKD_4"/>
    <property type="match status" value="6"/>
</dbReference>
<dbReference type="PANTHER" id="PTHR46534">
    <property type="entry name" value="IGGFC_BINDING DOMAIN-CONTAINING PROTEIN"/>
    <property type="match status" value="1"/>
</dbReference>
<feature type="domain" description="PKD" evidence="2">
    <location>
        <begin position="702"/>
        <end position="741"/>
    </location>
</feature>
<dbReference type="PANTHER" id="PTHR46534:SF1">
    <property type="entry name" value="IGGFC-BINDING PROTEIN N-TERMINAL DOMAIN-CONTAINING PROTEIN"/>
    <property type="match status" value="1"/>
</dbReference>
<keyword evidence="1" id="KW-0732">Signal</keyword>
<feature type="chain" id="PRO_5020670347" evidence="1">
    <location>
        <begin position="22"/>
        <end position="2219"/>
    </location>
</feature>
<dbReference type="Pfam" id="PF17517">
    <property type="entry name" value="IgGFc_binding"/>
    <property type="match status" value="1"/>
</dbReference>
<feature type="domain" description="PKD" evidence="2">
    <location>
        <begin position="798"/>
        <end position="855"/>
    </location>
</feature>
<dbReference type="OrthoDB" id="7794186at2"/>
<dbReference type="CDD" id="cd00146">
    <property type="entry name" value="PKD"/>
    <property type="match status" value="5"/>
</dbReference>
<gene>
    <name evidence="3" type="ORF">EPD60_05945</name>
</gene>
<reference evidence="3 4" key="1">
    <citation type="submission" date="2019-03" db="EMBL/GenBank/DDBJ databases">
        <authorList>
            <person name="Kim M.K.M."/>
        </authorList>
    </citation>
    <scope>NUCLEOTIDE SEQUENCE [LARGE SCALE GENOMIC DNA]</scope>
    <source>
        <strain evidence="3 4">17J68-12</strain>
    </source>
</reference>
<feature type="signal peptide" evidence="1">
    <location>
        <begin position="1"/>
        <end position="21"/>
    </location>
</feature>
<dbReference type="InterPro" id="IPR013783">
    <property type="entry name" value="Ig-like_fold"/>
</dbReference>
<dbReference type="InterPro" id="IPR026341">
    <property type="entry name" value="T9SS_type_B"/>
</dbReference>
<name>A0A4R1BKD0_9BACT</name>
<evidence type="ECO:0000313" key="3">
    <source>
        <dbReference type="EMBL" id="TCJ17727.1"/>
    </source>
</evidence>
<dbReference type="InterPro" id="IPR022409">
    <property type="entry name" value="PKD/Chitinase_dom"/>
</dbReference>
<protein>
    <submittedName>
        <fullName evidence="3">PKD domain-containing protein</fullName>
    </submittedName>
</protein>
<accession>A0A4R1BKD0</accession>
<feature type="domain" description="PKD" evidence="2">
    <location>
        <begin position="1310"/>
        <end position="1371"/>
    </location>
</feature>